<feature type="compositionally biased region" description="Basic residues" evidence="1">
    <location>
        <begin position="242"/>
        <end position="251"/>
    </location>
</feature>
<proteinExistence type="predicted"/>
<dbReference type="Proteomes" id="UP000054097">
    <property type="component" value="Unassembled WGS sequence"/>
</dbReference>
<dbReference type="EMBL" id="KN824516">
    <property type="protein sequence ID" value="KIM19888.1"/>
    <property type="molecule type" value="Genomic_DNA"/>
</dbReference>
<dbReference type="HOGENOM" id="CLU_950486_0_0_1"/>
<dbReference type="Gene3D" id="3.30.70.330">
    <property type="match status" value="1"/>
</dbReference>
<dbReference type="AlphaFoldDB" id="A0A0C2W019"/>
<dbReference type="InterPro" id="IPR035979">
    <property type="entry name" value="RBD_domain_sf"/>
</dbReference>
<gene>
    <name evidence="2" type="ORF">M408DRAFT_172132</name>
</gene>
<protein>
    <recommendedName>
        <fullName evidence="4">RRM domain-containing protein</fullName>
    </recommendedName>
</protein>
<evidence type="ECO:0000313" key="3">
    <source>
        <dbReference type="Proteomes" id="UP000054097"/>
    </source>
</evidence>
<keyword evidence="3" id="KW-1185">Reference proteome</keyword>
<dbReference type="STRING" id="933852.A0A0C2W019"/>
<dbReference type="GO" id="GO:0003676">
    <property type="term" value="F:nucleic acid binding"/>
    <property type="evidence" value="ECO:0007669"/>
    <property type="project" value="InterPro"/>
</dbReference>
<organism evidence="2 3">
    <name type="scientific">Serendipita vermifera MAFF 305830</name>
    <dbReference type="NCBI Taxonomy" id="933852"/>
    <lineage>
        <taxon>Eukaryota</taxon>
        <taxon>Fungi</taxon>
        <taxon>Dikarya</taxon>
        <taxon>Basidiomycota</taxon>
        <taxon>Agaricomycotina</taxon>
        <taxon>Agaricomycetes</taxon>
        <taxon>Sebacinales</taxon>
        <taxon>Serendipitaceae</taxon>
        <taxon>Serendipita</taxon>
    </lineage>
</organism>
<evidence type="ECO:0008006" key="4">
    <source>
        <dbReference type="Google" id="ProtNLM"/>
    </source>
</evidence>
<dbReference type="SUPFAM" id="SSF54928">
    <property type="entry name" value="RNA-binding domain, RBD"/>
    <property type="match status" value="1"/>
</dbReference>
<feature type="region of interest" description="Disordered" evidence="1">
    <location>
        <begin position="1"/>
        <end position="20"/>
    </location>
</feature>
<accession>A0A0C2W019</accession>
<dbReference type="OrthoDB" id="446113at2759"/>
<feature type="compositionally biased region" description="Polar residues" evidence="1">
    <location>
        <begin position="1"/>
        <end position="15"/>
    </location>
</feature>
<evidence type="ECO:0000256" key="1">
    <source>
        <dbReference type="SAM" id="MobiDB-lite"/>
    </source>
</evidence>
<dbReference type="InterPro" id="IPR012677">
    <property type="entry name" value="Nucleotide-bd_a/b_plait_sf"/>
</dbReference>
<feature type="region of interest" description="Disordered" evidence="1">
    <location>
        <begin position="242"/>
        <end position="263"/>
    </location>
</feature>
<sequence length="293" mass="31577">MWRTISPTISPSYASSHPPRPTRVLSSGSCLTQEYRSNAYTQYHAPWRGCTSYLCTLFFGPVRYPTCTWRKGELRSNMFAKIAQLSNTLGQHYSAYRGGLVLPPPGMANAQIQQWLIANPHAKTRLETILSGSISPLTGDMNGNPGTPVEYKPNVPPSDPLNTTLFVGGFSPLTSEETLRTRFSCQGSLASHAALFNMYAKSDAERAIEALGGSPIGGNKVRLSWGRIPAAQGVAAGCCKQRQHIPRRRSTHSNPGDGPLSSEQVAGIIENPVPSLMAASHHNHNGAAGPLVL</sequence>
<evidence type="ECO:0000313" key="2">
    <source>
        <dbReference type="EMBL" id="KIM19888.1"/>
    </source>
</evidence>
<name>A0A0C2W019_SERVB</name>
<reference evidence="3" key="2">
    <citation type="submission" date="2015-01" db="EMBL/GenBank/DDBJ databases">
        <title>Evolutionary Origins and Diversification of the Mycorrhizal Mutualists.</title>
        <authorList>
            <consortium name="DOE Joint Genome Institute"/>
            <consortium name="Mycorrhizal Genomics Consortium"/>
            <person name="Kohler A."/>
            <person name="Kuo A."/>
            <person name="Nagy L.G."/>
            <person name="Floudas D."/>
            <person name="Copeland A."/>
            <person name="Barry K.W."/>
            <person name="Cichocki N."/>
            <person name="Veneault-Fourrey C."/>
            <person name="LaButti K."/>
            <person name="Lindquist E.A."/>
            <person name="Lipzen A."/>
            <person name="Lundell T."/>
            <person name="Morin E."/>
            <person name="Murat C."/>
            <person name="Riley R."/>
            <person name="Ohm R."/>
            <person name="Sun H."/>
            <person name="Tunlid A."/>
            <person name="Henrissat B."/>
            <person name="Grigoriev I.V."/>
            <person name="Hibbett D.S."/>
            <person name="Martin F."/>
        </authorList>
    </citation>
    <scope>NUCLEOTIDE SEQUENCE [LARGE SCALE GENOMIC DNA]</scope>
    <source>
        <strain evidence="3">MAFF 305830</strain>
    </source>
</reference>
<reference evidence="2 3" key="1">
    <citation type="submission" date="2014-04" db="EMBL/GenBank/DDBJ databases">
        <authorList>
            <consortium name="DOE Joint Genome Institute"/>
            <person name="Kuo A."/>
            <person name="Zuccaro A."/>
            <person name="Kohler A."/>
            <person name="Nagy L.G."/>
            <person name="Floudas D."/>
            <person name="Copeland A."/>
            <person name="Barry K.W."/>
            <person name="Cichocki N."/>
            <person name="Veneault-Fourrey C."/>
            <person name="LaButti K."/>
            <person name="Lindquist E.A."/>
            <person name="Lipzen A."/>
            <person name="Lundell T."/>
            <person name="Morin E."/>
            <person name="Murat C."/>
            <person name="Sun H."/>
            <person name="Tunlid A."/>
            <person name="Henrissat B."/>
            <person name="Grigoriev I.V."/>
            <person name="Hibbett D.S."/>
            <person name="Martin F."/>
            <person name="Nordberg H.P."/>
            <person name="Cantor M.N."/>
            <person name="Hua S.X."/>
        </authorList>
    </citation>
    <scope>NUCLEOTIDE SEQUENCE [LARGE SCALE GENOMIC DNA]</scope>
    <source>
        <strain evidence="2 3">MAFF 305830</strain>
    </source>
</reference>